<dbReference type="PANTHER" id="PTHR47963">
    <property type="entry name" value="DEAD-BOX ATP-DEPENDENT RNA HELICASE 47, MITOCHONDRIAL"/>
    <property type="match status" value="1"/>
</dbReference>
<dbReference type="OrthoDB" id="9805696at2"/>
<dbReference type="SMART" id="SM00487">
    <property type="entry name" value="DEXDc"/>
    <property type="match status" value="1"/>
</dbReference>
<evidence type="ECO:0000256" key="5">
    <source>
        <dbReference type="SAM" id="MobiDB-lite"/>
    </source>
</evidence>
<feature type="domain" description="Helicase C-terminal" evidence="7">
    <location>
        <begin position="219"/>
        <end position="369"/>
    </location>
</feature>
<protein>
    <recommendedName>
        <fullName evidence="10">DEAD/DEAH box helicase</fullName>
    </recommendedName>
</protein>
<feature type="compositionally biased region" description="Basic and acidic residues" evidence="5">
    <location>
        <begin position="371"/>
        <end position="382"/>
    </location>
</feature>
<evidence type="ECO:0000256" key="3">
    <source>
        <dbReference type="ARBA" id="ARBA00022806"/>
    </source>
</evidence>
<sequence>MKEYIQNKWNEKGFKDLTPIQEATKELIQNGEDVVAVSPTGTGKTLAYLLPLLEKIEINHELQAVILVPSQELAQQIGEVIREWKLPELTMLVLAGGANVKRQIENLKKKPELVVGTPGRLTELANQRKLKLHQVQTLVLDEADYLLAQEHLEQTRSFIKKCPSQRQMICFSATKNEILESIHQWINMTPKWVENEKKMSGNGNVKHVYIESPVRKKNELLRKFANMKEYQALVFVNSLANAGILAEKLQYHNIPCALLTSQENQINRKAAIQAFKKGEVPILLTTDVAARGLDIEDLPVVIHYDLPENKEVYTHRSGRTGRMGKDGLVISFVTEKEVRDLKKLIPADATLEAFQVHSSQLQVAQKKKVVEKKPYKPKEKKGTAKKAYPSKDKKSFKTKKSSGKKK</sequence>
<keyword evidence="3" id="KW-0347">Helicase</keyword>
<organism evidence="8 9">
    <name type="scientific">Granulicatella elegans ATCC 700633</name>
    <dbReference type="NCBI Taxonomy" id="626369"/>
    <lineage>
        <taxon>Bacteria</taxon>
        <taxon>Bacillati</taxon>
        <taxon>Bacillota</taxon>
        <taxon>Bacilli</taxon>
        <taxon>Lactobacillales</taxon>
        <taxon>Carnobacteriaceae</taxon>
        <taxon>Granulicatella</taxon>
    </lineage>
</organism>
<evidence type="ECO:0000256" key="1">
    <source>
        <dbReference type="ARBA" id="ARBA00022741"/>
    </source>
</evidence>
<keyword evidence="4" id="KW-0067">ATP-binding</keyword>
<dbReference type="GO" id="GO:0003724">
    <property type="term" value="F:RNA helicase activity"/>
    <property type="evidence" value="ECO:0007669"/>
    <property type="project" value="TreeGrafter"/>
</dbReference>
<proteinExistence type="predicted"/>
<keyword evidence="1" id="KW-0547">Nucleotide-binding</keyword>
<dbReference type="PROSITE" id="PS51192">
    <property type="entry name" value="HELICASE_ATP_BIND_1"/>
    <property type="match status" value="1"/>
</dbReference>
<dbReference type="GO" id="GO:0005829">
    <property type="term" value="C:cytosol"/>
    <property type="evidence" value="ECO:0007669"/>
    <property type="project" value="TreeGrafter"/>
</dbReference>
<dbReference type="SMART" id="SM00490">
    <property type="entry name" value="HELICc"/>
    <property type="match status" value="1"/>
</dbReference>
<dbReference type="PROSITE" id="PS51194">
    <property type="entry name" value="HELICASE_CTER"/>
    <property type="match status" value="1"/>
</dbReference>
<dbReference type="Pfam" id="PF00271">
    <property type="entry name" value="Helicase_C"/>
    <property type="match status" value="1"/>
</dbReference>
<dbReference type="GO" id="GO:0033592">
    <property type="term" value="F:RNA strand annealing activity"/>
    <property type="evidence" value="ECO:0007669"/>
    <property type="project" value="TreeGrafter"/>
</dbReference>
<keyword evidence="2" id="KW-0378">Hydrolase</keyword>
<evidence type="ECO:0000259" key="6">
    <source>
        <dbReference type="PROSITE" id="PS51192"/>
    </source>
</evidence>
<dbReference type="CDD" id="cd18787">
    <property type="entry name" value="SF2_C_DEAD"/>
    <property type="match status" value="1"/>
</dbReference>
<dbReference type="InterPro" id="IPR027417">
    <property type="entry name" value="P-loop_NTPase"/>
</dbReference>
<dbReference type="InterPro" id="IPR044742">
    <property type="entry name" value="DEAD/DEAH_RhlB"/>
</dbReference>
<dbReference type="EMBL" id="ACRF02000013">
    <property type="protein sequence ID" value="EEW93428.1"/>
    <property type="molecule type" value="Genomic_DNA"/>
</dbReference>
<dbReference type="PANTHER" id="PTHR47963:SF7">
    <property type="entry name" value="ATP-DEPENDENT RNA HELICASE YFML-RELATED"/>
    <property type="match status" value="1"/>
</dbReference>
<reference evidence="8" key="1">
    <citation type="submission" date="2009-09" db="EMBL/GenBank/DDBJ databases">
        <authorList>
            <consortium name="The Broad Institute Genome Sequencing Platform"/>
            <person name="Ward D."/>
            <person name="Feldgarden M."/>
            <person name="Earl A."/>
            <person name="Young S.K."/>
            <person name="Zeng Q."/>
            <person name="Koehrsen M."/>
            <person name="Alvarado L."/>
            <person name="Berlin A."/>
            <person name="Bochicchio J."/>
            <person name="Borenstein D."/>
            <person name="Chapman S.B."/>
            <person name="Chen Z."/>
            <person name="Engels R."/>
            <person name="Freedman E."/>
            <person name="Gellesch M."/>
            <person name="Goldberg J."/>
            <person name="Griggs A."/>
            <person name="Gujja S."/>
            <person name="Heilman E."/>
            <person name="Heiman D."/>
            <person name="Hepburn T."/>
            <person name="Howarth C."/>
            <person name="Jen D."/>
            <person name="Larson L."/>
            <person name="Lewis B."/>
            <person name="Mehta T."/>
            <person name="Park D."/>
            <person name="Pearson M."/>
            <person name="Roberts A."/>
            <person name="Saif S."/>
            <person name="Shea T."/>
            <person name="Shenoy N."/>
            <person name="Sisk P."/>
            <person name="Stolte C."/>
            <person name="Sykes S."/>
            <person name="Thomson T."/>
            <person name="Walk T."/>
            <person name="White J."/>
            <person name="Yandava C."/>
            <person name="Sibley C.D."/>
            <person name="Field T.R."/>
            <person name="Grinwis M."/>
            <person name="Eshaghurshan C.S."/>
            <person name="Surette M.G."/>
            <person name="Haas B."/>
            <person name="Nusbaum C."/>
            <person name="Birren B."/>
        </authorList>
    </citation>
    <scope>NUCLEOTIDE SEQUENCE [LARGE SCALE GENOMIC DNA]</scope>
    <source>
        <strain evidence="8">ATCC 700633</strain>
    </source>
</reference>
<dbReference type="InterPro" id="IPR011545">
    <property type="entry name" value="DEAD/DEAH_box_helicase_dom"/>
</dbReference>
<dbReference type="GO" id="GO:0009409">
    <property type="term" value="P:response to cold"/>
    <property type="evidence" value="ECO:0007669"/>
    <property type="project" value="TreeGrafter"/>
</dbReference>
<evidence type="ECO:0008006" key="10">
    <source>
        <dbReference type="Google" id="ProtNLM"/>
    </source>
</evidence>
<dbReference type="CDD" id="cd00268">
    <property type="entry name" value="DEADc"/>
    <property type="match status" value="1"/>
</dbReference>
<comment type="caution">
    <text evidence="8">The sequence shown here is derived from an EMBL/GenBank/DDBJ whole genome shotgun (WGS) entry which is preliminary data.</text>
</comment>
<feature type="region of interest" description="Disordered" evidence="5">
    <location>
        <begin position="366"/>
        <end position="406"/>
    </location>
</feature>
<reference evidence="8" key="2">
    <citation type="submission" date="2011-10" db="EMBL/GenBank/DDBJ databases">
        <title>The Genome Sequence of Granulicatella elegans ATCC 700633.</title>
        <authorList>
            <consortium name="The Broad Institute Genome Sequencing Platform"/>
            <consortium name="The Broad Institute Genome Sequencing Center for Infectious Disease"/>
            <person name="Earl A."/>
            <person name="Ward D."/>
            <person name="Feldgarden M."/>
            <person name="Gevers D."/>
            <person name="Sibley C.D."/>
            <person name="Field T.R."/>
            <person name="Grinwis M."/>
            <person name="Eshaghurshan C.S."/>
            <person name="Surette M.G."/>
            <person name="Young S.K."/>
            <person name="Zeng Q."/>
            <person name="Gargeya S."/>
            <person name="Fitzgerald M."/>
            <person name="Haas B."/>
            <person name="Abouelleil A."/>
            <person name="Alvarado L."/>
            <person name="Arachchi H.M."/>
            <person name="Berlin A."/>
            <person name="Brown A."/>
            <person name="Chapman S.B."/>
            <person name="Chen Z."/>
            <person name="Dunbar C."/>
            <person name="Freedman E."/>
            <person name="Gearin G."/>
            <person name="Goldberg J."/>
            <person name="Griggs A."/>
            <person name="Gujja S."/>
            <person name="Heiman D."/>
            <person name="Howarth C."/>
            <person name="Larson L."/>
            <person name="Lui A."/>
            <person name="MacDonald P.J.P."/>
            <person name="Montmayeur A."/>
            <person name="Murphy C."/>
            <person name="Neiman D."/>
            <person name="Pearson M."/>
            <person name="Priest M."/>
            <person name="Roberts A."/>
            <person name="Saif S."/>
            <person name="Shea T."/>
            <person name="Shenoy N."/>
            <person name="Sisk P."/>
            <person name="Stolte C."/>
            <person name="Sykes S."/>
            <person name="Wortman J."/>
            <person name="Nusbaum C."/>
            <person name="Birren B."/>
        </authorList>
    </citation>
    <scope>NUCLEOTIDE SEQUENCE [LARGE SCALE GENOMIC DNA]</scope>
    <source>
        <strain evidence="8">ATCC 700633</strain>
    </source>
</reference>
<dbReference type="eggNOG" id="COG0513">
    <property type="taxonomic scope" value="Bacteria"/>
</dbReference>
<dbReference type="AlphaFoldDB" id="D0BK25"/>
<dbReference type="Gene3D" id="3.40.50.300">
    <property type="entry name" value="P-loop containing nucleotide triphosphate hydrolases"/>
    <property type="match status" value="2"/>
</dbReference>
<evidence type="ECO:0000259" key="7">
    <source>
        <dbReference type="PROSITE" id="PS51194"/>
    </source>
</evidence>
<evidence type="ECO:0000313" key="9">
    <source>
        <dbReference type="Proteomes" id="UP000002939"/>
    </source>
</evidence>
<feature type="compositionally biased region" description="Basic residues" evidence="5">
    <location>
        <begin position="396"/>
        <end position="406"/>
    </location>
</feature>
<dbReference type="HOGENOM" id="CLU_003041_1_3_9"/>
<evidence type="ECO:0000313" key="8">
    <source>
        <dbReference type="EMBL" id="EEW93428.1"/>
    </source>
</evidence>
<dbReference type="InterPro" id="IPR001650">
    <property type="entry name" value="Helicase_C-like"/>
</dbReference>
<dbReference type="InterPro" id="IPR050547">
    <property type="entry name" value="DEAD_box_RNA_helicases"/>
</dbReference>
<dbReference type="Pfam" id="PF00270">
    <property type="entry name" value="DEAD"/>
    <property type="match status" value="1"/>
</dbReference>
<keyword evidence="9" id="KW-1185">Reference proteome</keyword>
<dbReference type="GO" id="GO:0016787">
    <property type="term" value="F:hydrolase activity"/>
    <property type="evidence" value="ECO:0007669"/>
    <property type="project" value="UniProtKB-KW"/>
</dbReference>
<name>D0BK25_9LACT</name>
<dbReference type="GO" id="GO:0005840">
    <property type="term" value="C:ribosome"/>
    <property type="evidence" value="ECO:0007669"/>
    <property type="project" value="TreeGrafter"/>
</dbReference>
<dbReference type="Proteomes" id="UP000002939">
    <property type="component" value="Unassembled WGS sequence"/>
</dbReference>
<dbReference type="InterPro" id="IPR014001">
    <property type="entry name" value="Helicase_ATP-bd"/>
</dbReference>
<dbReference type="SUPFAM" id="SSF52540">
    <property type="entry name" value="P-loop containing nucleoside triphosphate hydrolases"/>
    <property type="match status" value="1"/>
</dbReference>
<feature type="domain" description="Helicase ATP-binding" evidence="6">
    <location>
        <begin position="25"/>
        <end position="193"/>
    </location>
</feature>
<dbReference type="STRING" id="626369.HMPREF0446_00310"/>
<dbReference type="GO" id="GO:0005524">
    <property type="term" value="F:ATP binding"/>
    <property type="evidence" value="ECO:0007669"/>
    <property type="project" value="UniProtKB-KW"/>
</dbReference>
<accession>D0BK25</accession>
<gene>
    <name evidence="8" type="ORF">HMPREF0446_00310</name>
</gene>
<evidence type="ECO:0000256" key="4">
    <source>
        <dbReference type="ARBA" id="ARBA00022840"/>
    </source>
</evidence>
<dbReference type="RefSeq" id="WP_006702584.1">
    <property type="nucleotide sequence ID" value="NZ_KI391971.1"/>
</dbReference>
<evidence type="ECO:0000256" key="2">
    <source>
        <dbReference type="ARBA" id="ARBA00022801"/>
    </source>
</evidence>